<feature type="transmembrane region" description="Helical" evidence="6">
    <location>
        <begin position="156"/>
        <end position="177"/>
    </location>
</feature>
<comment type="caution">
    <text evidence="8">The sequence shown here is derived from an EMBL/GenBank/DDBJ whole genome shotgun (WGS) entry which is preliminary data.</text>
</comment>
<keyword evidence="3 6" id="KW-0812">Transmembrane</keyword>
<evidence type="ECO:0000313" key="9">
    <source>
        <dbReference type="Proteomes" id="UP000544872"/>
    </source>
</evidence>
<dbReference type="PANTHER" id="PTHR30485">
    <property type="entry name" value="NI/FE-HYDROGENASE 1 B-TYPE CYTOCHROME SUBUNIT"/>
    <property type="match status" value="1"/>
</dbReference>
<evidence type="ECO:0000256" key="3">
    <source>
        <dbReference type="ARBA" id="ARBA00022692"/>
    </source>
</evidence>
<dbReference type="Pfam" id="PF01292">
    <property type="entry name" value="Ni_hydr_CYTB"/>
    <property type="match status" value="1"/>
</dbReference>
<feature type="transmembrane region" description="Helical" evidence="6">
    <location>
        <begin position="47"/>
        <end position="68"/>
    </location>
</feature>
<dbReference type="SUPFAM" id="SSF81342">
    <property type="entry name" value="Transmembrane di-heme cytochromes"/>
    <property type="match status" value="1"/>
</dbReference>
<reference evidence="8 9" key="1">
    <citation type="submission" date="2020-08" db="EMBL/GenBank/DDBJ databases">
        <title>Genomic Encyclopedia of Type Strains, Phase IV (KMG-IV): sequencing the most valuable type-strain genomes for metagenomic binning, comparative biology and taxonomic classification.</title>
        <authorList>
            <person name="Goeker M."/>
        </authorList>
    </citation>
    <scope>NUCLEOTIDE SEQUENCE [LARGE SCALE GENOMIC DNA]</scope>
    <source>
        <strain evidence="8 9">DSM 11590</strain>
    </source>
</reference>
<dbReference type="InterPro" id="IPR016174">
    <property type="entry name" value="Di-haem_cyt_TM"/>
</dbReference>
<comment type="subcellular location">
    <subcellularLocation>
        <location evidence="1">Cell membrane</location>
        <topology evidence="1">Multi-pass membrane protein</topology>
    </subcellularLocation>
</comment>
<dbReference type="GO" id="GO:0005886">
    <property type="term" value="C:plasma membrane"/>
    <property type="evidence" value="ECO:0007669"/>
    <property type="project" value="UniProtKB-SubCell"/>
</dbReference>
<accession>A0A7X0DLR9</accession>
<dbReference type="InterPro" id="IPR011577">
    <property type="entry name" value="Cyt_b561_bac/Ni-Hgenase"/>
</dbReference>
<gene>
    <name evidence="8" type="ORF">FHS48_000896</name>
</gene>
<keyword evidence="4 6" id="KW-1133">Transmembrane helix</keyword>
<feature type="domain" description="Cytochrome b561 bacterial/Ni-hydrogenase" evidence="7">
    <location>
        <begin position="4"/>
        <end position="189"/>
    </location>
</feature>
<dbReference type="PANTHER" id="PTHR30485:SF2">
    <property type="entry name" value="BLL0597 PROTEIN"/>
    <property type="match status" value="1"/>
</dbReference>
<evidence type="ECO:0000313" key="8">
    <source>
        <dbReference type="EMBL" id="MBB6209494.1"/>
    </source>
</evidence>
<dbReference type="GO" id="GO:0022904">
    <property type="term" value="P:respiratory electron transport chain"/>
    <property type="evidence" value="ECO:0007669"/>
    <property type="project" value="InterPro"/>
</dbReference>
<dbReference type="EMBL" id="JACIIX010000002">
    <property type="protein sequence ID" value="MBB6209494.1"/>
    <property type="molecule type" value="Genomic_DNA"/>
</dbReference>
<evidence type="ECO:0000256" key="2">
    <source>
        <dbReference type="ARBA" id="ARBA00022475"/>
    </source>
</evidence>
<evidence type="ECO:0000256" key="6">
    <source>
        <dbReference type="SAM" id="Phobius"/>
    </source>
</evidence>
<proteinExistence type="predicted"/>
<keyword evidence="5 6" id="KW-0472">Membrane</keyword>
<name>A0A7X0DLR9_NOVIT</name>
<dbReference type="Proteomes" id="UP000544872">
    <property type="component" value="Unassembled WGS sequence"/>
</dbReference>
<sequence length="235" mass="24591">MVKVWDLPTRVFHWVLVLLFAVLWISGTVGGVDLPLPGGKTLMNTDLHMLLGQVVLSLVLYRVLWGLVGSSTARFSSFVRGPGAVIAYLKAVRSGQHPLFTGHNPAGALMILGVLTVLLLQAGTGLFANDDILSEGPLAAAVGKDLSDTLTGVHGLIADALIALVVVHICAVVVYRLKGENLVKPMVTGYKDRSSLPPGEPAPRMVSPLLALVLLAVSAGVVFGGVPHLAKLFGG</sequence>
<evidence type="ECO:0000256" key="5">
    <source>
        <dbReference type="ARBA" id="ARBA00023136"/>
    </source>
</evidence>
<evidence type="ECO:0000256" key="1">
    <source>
        <dbReference type="ARBA" id="ARBA00004651"/>
    </source>
</evidence>
<evidence type="ECO:0000259" key="7">
    <source>
        <dbReference type="Pfam" id="PF01292"/>
    </source>
</evidence>
<dbReference type="AlphaFoldDB" id="A0A7X0DLR9"/>
<dbReference type="RefSeq" id="WP_260402335.1">
    <property type="nucleotide sequence ID" value="NZ_JACIIX010000002.1"/>
</dbReference>
<dbReference type="GO" id="GO:0009055">
    <property type="term" value="F:electron transfer activity"/>
    <property type="evidence" value="ECO:0007669"/>
    <property type="project" value="InterPro"/>
</dbReference>
<feature type="transmembrane region" description="Helical" evidence="6">
    <location>
        <begin position="209"/>
        <end position="230"/>
    </location>
</feature>
<protein>
    <submittedName>
        <fullName evidence="8">Cytochrome b</fullName>
    </submittedName>
</protein>
<organism evidence="8 9">
    <name type="scientific">Novispirillum itersonii</name>
    <name type="common">Aquaspirillum itersonii</name>
    <dbReference type="NCBI Taxonomy" id="189"/>
    <lineage>
        <taxon>Bacteria</taxon>
        <taxon>Pseudomonadati</taxon>
        <taxon>Pseudomonadota</taxon>
        <taxon>Alphaproteobacteria</taxon>
        <taxon>Rhodospirillales</taxon>
        <taxon>Novispirillaceae</taxon>
        <taxon>Novispirillum</taxon>
    </lineage>
</organism>
<feature type="transmembrane region" description="Helical" evidence="6">
    <location>
        <begin position="106"/>
        <end position="128"/>
    </location>
</feature>
<dbReference type="Gene3D" id="1.20.950.20">
    <property type="entry name" value="Transmembrane di-heme cytochromes, Chain C"/>
    <property type="match status" value="1"/>
</dbReference>
<keyword evidence="2" id="KW-1003">Cell membrane</keyword>
<dbReference type="GO" id="GO:0020037">
    <property type="term" value="F:heme binding"/>
    <property type="evidence" value="ECO:0007669"/>
    <property type="project" value="TreeGrafter"/>
</dbReference>
<keyword evidence="9" id="KW-1185">Reference proteome</keyword>
<dbReference type="InterPro" id="IPR051542">
    <property type="entry name" value="Hydrogenase_cytochrome"/>
</dbReference>
<evidence type="ECO:0000256" key="4">
    <source>
        <dbReference type="ARBA" id="ARBA00022989"/>
    </source>
</evidence>